<protein>
    <submittedName>
        <fullName evidence="6">Methyltransferase</fullName>
    </submittedName>
</protein>
<evidence type="ECO:0000313" key="6">
    <source>
        <dbReference type="EMBL" id="GID72747.1"/>
    </source>
</evidence>
<dbReference type="Gene3D" id="1.10.10.10">
    <property type="entry name" value="Winged helix-like DNA-binding domain superfamily/Winged helix DNA-binding domain"/>
    <property type="match status" value="1"/>
</dbReference>
<dbReference type="GO" id="GO:0032259">
    <property type="term" value="P:methylation"/>
    <property type="evidence" value="ECO:0007669"/>
    <property type="project" value="UniProtKB-KW"/>
</dbReference>
<evidence type="ECO:0000256" key="2">
    <source>
        <dbReference type="ARBA" id="ARBA00022679"/>
    </source>
</evidence>
<evidence type="ECO:0000256" key="1">
    <source>
        <dbReference type="ARBA" id="ARBA00022603"/>
    </source>
</evidence>
<dbReference type="GO" id="GO:0008168">
    <property type="term" value="F:methyltransferase activity"/>
    <property type="evidence" value="ECO:0007669"/>
    <property type="project" value="UniProtKB-KW"/>
</dbReference>
<dbReference type="InterPro" id="IPR012967">
    <property type="entry name" value="COMT_dimerisation"/>
</dbReference>
<name>A0ABQ3XYC3_9ACTN</name>
<dbReference type="Gene3D" id="3.40.50.150">
    <property type="entry name" value="Vaccinia Virus protein VP39"/>
    <property type="match status" value="1"/>
</dbReference>
<dbReference type="InterPro" id="IPR001077">
    <property type="entry name" value="COMT_C"/>
</dbReference>
<dbReference type="SUPFAM" id="SSF53335">
    <property type="entry name" value="S-adenosyl-L-methionine-dependent methyltransferases"/>
    <property type="match status" value="1"/>
</dbReference>
<dbReference type="InterPro" id="IPR016461">
    <property type="entry name" value="COMT-like"/>
</dbReference>
<keyword evidence="1 6" id="KW-0489">Methyltransferase</keyword>
<dbReference type="Pfam" id="PF00891">
    <property type="entry name" value="Methyltransf_2"/>
    <property type="match status" value="1"/>
</dbReference>
<dbReference type="InterPro" id="IPR036390">
    <property type="entry name" value="WH_DNA-bd_sf"/>
</dbReference>
<dbReference type="PIRSF" id="PIRSF005739">
    <property type="entry name" value="O-mtase"/>
    <property type="match status" value="1"/>
</dbReference>
<gene>
    <name evidence="6" type="ORF">Ade02nite_13880</name>
</gene>
<accession>A0ABQ3XYC3</accession>
<dbReference type="Gene3D" id="1.10.287.1350">
    <property type="match status" value="1"/>
</dbReference>
<evidence type="ECO:0000313" key="7">
    <source>
        <dbReference type="Proteomes" id="UP000609879"/>
    </source>
</evidence>
<dbReference type="PANTHER" id="PTHR43712:SF2">
    <property type="entry name" value="O-METHYLTRANSFERASE CICE"/>
    <property type="match status" value="1"/>
</dbReference>
<sequence>MSAAQALAQLLVGNQVQQAVHVAARLGIADRLRDGPRDAAELAELTGAHPGALGRLLRVLAGHHIVADDGAGRFRLTAMGELLRSDDPRSVLPFALWSGGVSYQAFGALEQSVRTGEPAFETLFGQEFFAYLAEHPESGAVFDEMMSRHTAPVAAAIAGHGFAEAGVVVDVGGGRGELIAAVLAERPAMRGVLVDQARVLDAARRVFARAGVADRCTAVAGDIAGALPAGDAYLLKSVLHGLPDDEAARVLGACRRAMRPGGVVLVVEFVLPPGGEPSPALLMDLLMLVGCHGRERTAAEFAELAAAAGLRLAGITAAKHGYRVIECRAA</sequence>
<keyword evidence="7" id="KW-1185">Reference proteome</keyword>
<dbReference type="PROSITE" id="PS51683">
    <property type="entry name" value="SAM_OMT_II"/>
    <property type="match status" value="1"/>
</dbReference>
<dbReference type="SUPFAM" id="SSF46785">
    <property type="entry name" value="Winged helix' DNA-binding domain"/>
    <property type="match status" value="1"/>
</dbReference>
<evidence type="ECO:0000259" key="4">
    <source>
        <dbReference type="Pfam" id="PF00891"/>
    </source>
</evidence>
<proteinExistence type="predicted"/>
<dbReference type="PANTHER" id="PTHR43712">
    <property type="entry name" value="PUTATIVE (AFU_ORTHOLOGUE AFUA_4G14580)-RELATED"/>
    <property type="match status" value="1"/>
</dbReference>
<organism evidence="6 7">
    <name type="scientific">Paractinoplanes deccanensis</name>
    <dbReference type="NCBI Taxonomy" id="113561"/>
    <lineage>
        <taxon>Bacteria</taxon>
        <taxon>Bacillati</taxon>
        <taxon>Actinomycetota</taxon>
        <taxon>Actinomycetes</taxon>
        <taxon>Micromonosporales</taxon>
        <taxon>Micromonosporaceae</taxon>
        <taxon>Paractinoplanes</taxon>
    </lineage>
</organism>
<dbReference type="EMBL" id="BOMI01000021">
    <property type="protein sequence ID" value="GID72747.1"/>
    <property type="molecule type" value="Genomic_DNA"/>
</dbReference>
<dbReference type="CDD" id="cd02440">
    <property type="entry name" value="AdoMet_MTases"/>
    <property type="match status" value="1"/>
</dbReference>
<feature type="domain" description="O-methyltransferase dimerisation" evidence="5">
    <location>
        <begin position="10"/>
        <end position="83"/>
    </location>
</feature>
<evidence type="ECO:0000259" key="5">
    <source>
        <dbReference type="Pfam" id="PF08100"/>
    </source>
</evidence>
<keyword evidence="3" id="KW-0949">S-adenosyl-L-methionine</keyword>
<dbReference type="Pfam" id="PF08100">
    <property type="entry name" value="Dimerisation"/>
    <property type="match status" value="1"/>
</dbReference>
<reference evidence="6 7" key="1">
    <citation type="submission" date="2021-01" db="EMBL/GenBank/DDBJ databases">
        <title>Whole genome shotgun sequence of Actinoplanes deccanensis NBRC 13994.</title>
        <authorList>
            <person name="Komaki H."/>
            <person name="Tamura T."/>
        </authorList>
    </citation>
    <scope>NUCLEOTIDE SEQUENCE [LARGE SCALE GENOMIC DNA]</scope>
    <source>
        <strain evidence="6 7">NBRC 13994</strain>
    </source>
</reference>
<dbReference type="InterPro" id="IPR029063">
    <property type="entry name" value="SAM-dependent_MTases_sf"/>
</dbReference>
<feature type="domain" description="O-methyltransferase C-terminal" evidence="4">
    <location>
        <begin position="107"/>
        <end position="310"/>
    </location>
</feature>
<evidence type="ECO:0000256" key="3">
    <source>
        <dbReference type="ARBA" id="ARBA00022691"/>
    </source>
</evidence>
<dbReference type="InterPro" id="IPR036388">
    <property type="entry name" value="WH-like_DNA-bd_sf"/>
</dbReference>
<keyword evidence="2" id="KW-0808">Transferase</keyword>
<comment type="caution">
    <text evidence="6">The sequence shown here is derived from an EMBL/GenBank/DDBJ whole genome shotgun (WGS) entry which is preliminary data.</text>
</comment>
<dbReference type="Proteomes" id="UP000609879">
    <property type="component" value="Unassembled WGS sequence"/>
</dbReference>